<dbReference type="GO" id="GO:0030170">
    <property type="term" value="F:pyridoxal phosphate binding"/>
    <property type="evidence" value="ECO:0007669"/>
    <property type="project" value="InterPro"/>
</dbReference>
<feature type="domain" description="MOSC" evidence="1">
    <location>
        <begin position="173"/>
        <end position="325"/>
    </location>
</feature>
<keyword evidence="3" id="KW-1185">Reference proteome</keyword>
<dbReference type="GO" id="GO:0032787">
    <property type="term" value="P:monocarboxylic acid metabolic process"/>
    <property type="evidence" value="ECO:0007669"/>
    <property type="project" value="UniProtKB-ARBA"/>
</dbReference>
<dbReference type="AlphaFoldDB" id="A0AAV0QRL8"/>
<dbReference type="PANTHER" id="PTHR14237">
    <property type="entry name" value="MOLYBDOPTERIN COFACTOR SULFURASE MOSC"/>
    <property type="match status" value="1"/>
</dbReference>
<organism evidence="2 3">
    <name type="scientific">Linum tenue</name>
    <dbReference type="NCBI Taxonomy" id="586396"/>
    <lineage>
        <taxon>Eukaryota</taxon>
        <taxon>Viridiplantae</taxon>
        <taxon>Streptophyta</taxon>
        <taxon>Embryophyta</taxon>
        <taxon>Tracheophyta</taxon>
        <taxon>Spermatophyta</taxon>
        <taxon>Magnoliopsida</taxon>
        <taxon>eudicotyledons</taxon>
        <taxon>Gunneridae</taxon>
        <taxon>Pentapetalae</taxon>
        <taxon>rosids</taxon>
        <taxon>fabids</taxon>
        <taxon>Malpighiales</taxon>
        <taxon>Linaceae</taxon>
        <taxon>Linum</taxon>
    </lineage>
</organism>
<evidence type="ECO:0000313" key="2">
    <source>
        <dbReference type="EMBL" id="CAI0546907.1"/>
    </source>
</evidence>
<reference evidence="2" key="1">
    <citation type="submission" date="2022-08" db="EMBL/GenBank/DDBJ databases">
        <authorList>
            <person name="Gutierrez-Valencia J."/>
        </authorList>
    </citation>
    <scope>NUCLEOTIDE SEQUENCE</scope>
</reference>
<name>A0AAV0QRL8_9ROSI</name>
<dbReference type="GO" id="GO:0003824">
    <property type="term" value="F:catalytic activity"/>
    <property type="evidence" value="ECO:0007669"/>
    <property type="project" value="InterPro"/>
</dbReference>
<evidence type="ECO:0000313" key="3">
    <source>
        <dbReference type="Proteomes" id="UP001154282"/>
    </source>
</evidence>
<dbReference type="Pfam" id="PF03476">
    <property type="entry name" value="MOSC_N"/>
    <property type="match status" value="1"/>
</dbReference>
<dbReference type="PANTHER" id="PTHR14237:SF19">
    <property type="entry name" value="MITOCHONDRIAL AMIDOXIME REDUCING COMPONENT 1"/>
    <property type="match status" value="1"/>
</dbReference>
<protein>
    <recommendedName>
        <fullName evidence="1">MOSC domain-containing protein</fullName>
    </recommendedName>
</protein>
<comment type="caution">
    <text evidence="2">The sequence shown here is derived from an EMBL/GenBank/DDBJ whole genome shotgun (WGS) entry which is preliminary data.</text>
</comment>
<dbReference type="InterPro" id="IPR005303">
    <property type="entry name" value="MOCOS_middle"/>
</dbReference>
<proteinExistence type="predicted"/>
<sequence length="336" mass="37124">MAEEAAAAKVSSIFIYPIKSCRGISVPEAPLTPTGFRWDRNWVVVNYKGRAYTQRVEPKLALVEIELPKEAFLDGFEPTKNSHMIIKAPGMPVLSIPLTKPQDVAEGVSVWEWSGSALDEGGEAAKWFSDYIGKPSRLIRFDAGLCFRILATKCSLDYTSRCCLCMHFAGAGSQIRPVDPEYGRGHNIMFSDLFPYMLASQESLDALNKLLNEPVPINRFRPNILVHGCEPFSEDLWSEIKINKSTFGGVRLCSRCKVPTINQDTGVAGSEPNATLMQFRSDKVLRPDKKQQGKVYFGQNLVWKDSESGSGKGSIIKIGDPIFVLRKVSSPAEAAA</sequence>
<dbReference type="PROSITE" id="PS51340">
    <property type="entry name" value="MOSC"/>
    <property type="match status" value="1"/>
</dbReference>
<accession>A0AAV0QRL8</accession>
<dbReference type="SUPFAM" id="SSF141673">
    <property type="entry name" value="MOSC N-terminal domain-like"/>
    <property type="match status" value="1"/>
</dbReference>
<dbReference type="Pfam" id="PF03473">
    <property type="entry name" value="MOSC"/>
    <property type="match status" value="1"/>
</dbReference>
<dbReference type="SUPFAM" id="SSF50800">
    <property type="entry name" value="PK beta-barrel domain-like"/>
    <property type="match status" value="1"/>
</dbReference>
<evidence type="ECO:0000259" key="1">
    <source>
        <dbReference type="PROSITE" id="PS51340"/>
    </source>
</evidence>
<gene>
    <name evidence="2" type="ORF">LITE_LOCUS44152</name>
</gene>
<dbReference type="Proteomes" id="UP001154282">
    <property type="component" value="Unassembled WGS sequence"/>
</dbReference>
<dbReference type="GO" id="GO:0030151">
    <property type="term" value="F:molybdenum ion binding"/>
    <property type="evidence" value="ECO:0007669"/>
    <property type="project" value="InterPro"/>
</dbReference>
<dbReference type="InterPro" id="IPR005302">
    <property type="entry name" value="MoCF_Sase_C"/>
</dbReference>
<dbReference type="EMBL" id="CAMGYJ010000010">
    <property type="protein sequence ID" value="CAI0546907.1"/>
    <property type="molecule type" value="Genomic_DNA"/>
</dbReference>
<dbReference type="InterPro" id="IPR011037">
    <property type="entry name" value="Pyrv_Knase-like_insert_dom_sf"/>
</dbReference>